<feature type="transmembrane region" description="Helical" evidence="1">
    <location>
        <begin position="134"/>
        <end position="153"/>
    </location>
</feature>
<protein>
    <submittedName>
        <fullName evidence="2">Uncharacterized protein</fullName>
    </submittedName>
</protein>
<feature type="transmembrane region" description="Helical" evidence="1">
    <location>
        <begin position="165"/>
        <end position="187"/>
    </location>
</feature>
<proteinExistence type="predicted"/>
<reference evidence="2" key="1">
    <citation type="journal article" date="2020" name="Nature">
        <title>Giant virus diversity and host interactions through global metagenomics.</title>
        <authorList>
            <person name="Schulz F."/>
            <person name="Roux S."/>
            <person name="Paez-Espino D."/>
            <person name="Jungbluth S."/>
            <person name="Walsh D.A."/>
            <person name="Denef V.J."/>
            <person name="McMahon K.D."/>
            <person name="Konstantinidis K.T."/>
            <person name="Eloe-Fadrosh E.A."/>
            <person name="Kyrpides N.C."/>
            <person name="Woyke T."/>
        </authorList>
    </citation>
    <scope>NUCLEOTIDE SEQUENCE</scope>
    <source>
        <strain evidence="2">GVMAG-M-3300023174-144</strain>
    </source>
</reference>
<keyword evidence="1" id="KW-0812">Transmembrane</keyword>
<evidence type="ECO:0000256" key="1">
    <source>
        <dbReference type="SAM" id="Phobius"/>
    </source>
</evidence>
<accession>A0A6C0DEI1</accession>
<evidence type="ECO:0000313" key="2">
    <source>
        <dbReference type="EMBL" id="QHT14927.1"/>
    </source>
</evidence>
<organism evidence="2">
    <name type="scientific">viral metagenome</name>
    <dbReference type="NCBI Taxonomy" id="1070528"/>
    <lineage>
        <taxon>unclassified sequences</taxon>
        <taxon>metagenomes</taxon>
        <taxon>organismal metagenomes</taxon>
    </lineage>
</organism>
<dbReference type="EMBL" id="MN739598">
    <property type="protein sequence ID" value="QHT14927.1"/>
    <property type="molecule type" value="Genomic_DNA"/>
</dbReference>
<name>A0A6C0DEI1_9ZZZZ</name>
<dbReference type="AlphaFoldDB" id="A0A6C0DEI1"/>
<sequence length="277" mass="31496">MAQQQNVSTDNQQILDNIKSLQNSEQDLFNEIEKNIANNTLTTDLRQKLTDQIGKLTEMRVNLYSFLNNASQSTVNHLSSSSVLSTHQGQTIIIVENELNQTKKRLEDLNNIKSNNLRMVEINKYYGDKYQDQSYLMMIIIIICIVLIIIKILHNKNILSDGLYVILLIAALSTGFIVLFWKMVYLYSHDNFDYNKYNWAFNSETAPKIDTDNMNYNNPWKLPVVPDSGICKNVTSYCGSGTMYDSNKNICVALPSSATTSTNPAPINVDDYLPKNP</sequence>
<keyword evidence="1" id="KW-1133">Transmembrane helix</keyword>
<keyword evidence="1" id="KW-0472">Membrane</keyword>